<dbReference type="PROSITE" id="PS50893">
    <property type="entry name" value="ABC_TRANSPORTER_2"/>
    <property type="match status" value="1"/>
</dbReference>
<dbReference type="InterPro" id="IPR027417">
    <property type="entry name" value="P-loop_NTPase"/>
</dbReference>
<evidence type="ECO:0000256" key="6">
    <source>
        <dbReference type="ARBA" id="ARBA00022967"/>
    </source>
</evidence>
<dbReference type="PROSITE" id="PS00211">
    <property type="entry name" value="ABC_TRANSPORTER_1"/>
    <property type="match status" value="1"/>
</dbReference>
<sequence length="249" mass="27192">MSSLMQLQDVEAPGRLGPLSGEINRGEILHLVGPNGAGKSTLLARMAGLTQGKGRVMFNDRSLDAWHANTLARHRAFLAQQQMPPFSMPVWHFLSLHQPHHPDAALSESVAAALGLSDKLGRATSQLSGGEWQRVRLAAVIAQIHPQRNPDGQLLLLDEPMNSLDVAQQAALDRLLGTLCEAGVTIVMSSHDLNHTLRHAHRAWLLRKGQLVASGARDRVMTPANLEKAYQIPFRRLNIEGHSVLISAQ</sequence>
<evidence type="ECO:0000313" key="11">
    <source>
        <dbReference type="Proteomes" id="UP000682928"/>
    </source>
</evidence>
<feature type="domain" description="ABC transporter" evidence="9">
    <location>
        <begin position="5"/>
        <end position="233"/>
    </location>
</feature>
<dbReference type="GO" id="GO:0005524">
    <property type="term" value="F:ATP binding"/>
    <property type="evidence" value="ECO:0007669"/>
    <property type="project" value="UniProtKB-KW"/>
</dbReference>
<keyword evidence="3" id="KW-0997">Cell inner membrane</keyword>
<dbReference type="FunFam" id="3.40.50.300:FF:000462">
    <property type="entry name" value="Vitamin B12 import ATP-binding protein BtuD"/>
    <property type="match status" value="1"/>
</dbReference>
<dbReference type="GO" id="GO:0016887">
    <property type="term" value="F:ATP hydrolysis activity"/>
    <property type="evidence" value="ECO:0007669"/>
    <property type="project" value="InterPro"/>
</dbReference>
<dbReference type="PANTHER" id="PTHR42734">
    <property type="entry name" value="METAL TRANSPORT SYSTEM ATP-BINDING PROTEIN TM_0124-RELATED"/>
    <property type="match status" value="1"/>
</dbReference>
<dbReference type="GO" id="GO:0005886">
    <property type="term" value="C:plasma membrane"/>
    <property type="evidence" value="ECO:0007669"/>
    <property type="project" value="UniProtKB-SubCell"/>
</dbReference>
<dbReference type="EMBL" id="AP024590">
    <property type="protein sequence ID" value="BCU55877.1"/>
    <property type="molecule type" value="Genomic_DNA"/>
</dbReference>
<dbReference type="HAMAP" id="MF_01005">
    <property type="entry name" value="BtuD"/>
    <property type="match status" value="1"/>
</dbReference>
<comment type="catalytic activity">
    <reaction evidence="8">
        <text>an R-cob(III)alamin(out) + ATP + H2O = an R-cob(III)alamin(in) + ADP + phosphate + H(+)</text>
        <dbReference type="Rhea" id="RHEA:17873"/>
        <dbReference type="ChEBI" id="CHEBI:15377"/>
        <dbReference type="ChEBI" id="CHEBI:15378"/>
        <dbReference type="ChEBI" id="CHEBI:30616"/>
        <dbReference type="ChEBI" id="CHEBI:43474"/>
        <dbReference type="ChEBI" id="CHEBI:140785"/>
        <dbReference type="ChEBI" id="CHEBI:456216"/>
        <dbReference type="EC" id="7.6.2.8"/>
    </reaction>
</comment>
<dbReference type="InterPro" id="IPR003439">
    <property type="entry name" value="ABC_transporter-like_ATP-bd"/>
</dbReference>
<feature type="binding site" evidence="8">
    <location>
        <begin position="33"/>
        <end position="40"/>
    </location>
    <ligand>
        <name>ATP</name>
        <dbReference type="ChEBI" id="CHEBI:30616"/>
    </ligand>
</feature>
<dbReference type="EC" id="7.6.2.8" evidence="8"/>
<evidence type="ECO:0000256" key="8">
    <source>
        <dbReference type="HAMAP-Rule" id="MF_01005"/>
    </source>
</evidence>
<evidence type="ECO:0000313" key="10">
    <source>
        <dbReference type="EMBL" id="BCU55877.1"/>
    </source>
</evidence>
<dbReference type="Pfam" id="PF00005">
    <property type="entry name" value="ABC_tran"/>
    <property type="match status" value="1"/>
</dbReference>
<name>A0AA86IXG8_9ENTR</name>
<dbReference type="RefSeq" id="WP_088222021.1">
    <property type="nucleotide sequence ID" value="NZ_AP024590.1"/>
</dbReference>
<organism evidence="10 11">
    <name type="scientific">Enterobacter kobei</name>
    <dbReference type="NCBI Taxonomy" id="208224"/>
    <lineage>
        <taxon>Bacteria</taxon>
        <taxon>Pseudomonadati</taxon>
        <taxon>Pseudomonadota</taxon>
        <taxon>Gammaproteobacteria</taxon>
        <taxon>Enterobacterales</taxon>
        <taxon>Enterobacteriaceae</taxon>
        <taxon>Enterobacter</taxon>
        <taxon>Enterobacter cloacae complex</taxon>
    </lineage>
</organism>
<dbReference type="NCBIfam" id="NF002981">
    <property type="entry name" value="PRK03695.1"/>
    <property type="match status" value="1"/>
</dbReference>
<evidence type="ECO:0000256" key="7">
    <source>
        <dbReference type="ARBA" id="ARBA00023136"/>
    </source>
</evidence>
<dbReference type="GO" id="GO:0015420">
    <property type="term" value="F:ABC-type vitamin B12 transporter activity"/>
    <property type="evidence" value="ECO:0007669"/>
    <property type="project" value="UniProtKB-UniRule"/>
</dbReference>
<dbReference type="Proteomes" id="UP000682928">
    <property type="component" value="Chromosome"/>
</dbReference>
<proteinExistence type="inferred from homology"/>
<evidence type="ECO:0000256" key="4">
    <source>
        <dbReference type="ARBA" id="ARBA00022741"/>
    </source>
</evidence>
<dbReference type="AlphaFoldDB" id="A0AA86IXG8"/>
<comment type="subcellular location">
    <subcellularLocation>
        <location evidence="8">Cell membrane</location>
        <topology evidence="8">Peripheral membrane protein</topology>
    </subcellularLocation>
</comment>
<comment type="subunit">
    <text evidence="8">The complex is composed of two ATP-binding proteins (BtuD), two transmembrane proteins (BtuC) and a solute-binding protein (BtuF).</text>
</comment>
<keyword evidence="1 8" id="KW-0813">Transport</keyword>
<dbReference type="SMART" id="SM00382">
    <property type="entry name" value="AAA"/>
    <property type="match status" value="1"/>
</dbReference>
<accession>A0AA86IXG8</accession>
<dbReference type="SUPFAM" id="SSF52540">
    <property type="entry name" value="P-loop containing nucleoside triphosphate hydrolases"/>
    <property type="match status" value="1"/>
</dbReference>
<keyword evidence="2 8" id="KW-1003">Cell membrane</keyword>
<evidence type="ECO:0000256" key="5">
    <source>
        <dbReference type="ARBA" id="ARBA00022840"/>
    </source>
</evidence>
<dbReference type="InterPro" id="IPR023693">
    <property type="entry name" value="ABC_transptr_BtuD"/>
</dbReference>
<protein>
    <recommendedName>
        <fullName evidence="8">Vitamin B12 import ATP-binding protein BtuD</fullName>
        <ecNumber evidence="8">7.6.2.8</ecNumber>
    </recommendedName>
    <alternativeName>
        <fullName evidence="8">Vitamin B12-transporting ATPase</fullName>
    </alternativeName>
</protein>
<evidence type="ECO:0000256" key="3">
    <source>
        <dbReference type="ARBA" id="ARBA00022519"/>
    </source>
</evidence>
<dbReference type="InterPro" id="IPR017871">
    <property type="entry name" value="ABC_transporter-like_CS"/>
</dbReference>
<dbReference type="PANTHER" id="PTHR42734:SF18">
    <property type="entry name" value="VITAMIN B12 IMPORT ATP-BINDING PROTEIN BTUD"/>
    <property type="match status" value="1"/>
</dbReference>
<keyword evidence="4 8" id="KW-0547">Nucleotide-binding</keyword>
<dbReference type="InterPro" id="IPR050153">
    <property type="entry name" value="Metal_Ion_Import_ABC"/>
</dbReference>
<comment type="similarity">
    <text evidence="8">Belongs to the ABC transporter superfamily. Vitamin B12 importer (TC 3.A.1.13.1) family.</text>
</comment>
<dbReference type="InterPro" id="IPR003593">
    <property type="entry name" value="AAA+_ATPase"/>
</dbReference>
<keyword evidence="5 8" id="KW-0067">ATP-binding</keyword>
<keyword evidence="7 8" id="KW-0472">Membrane</keyword>
<dbReference type="CDD" id="cd03214">
    <property type="entry name" value="ABC_Iron-Siderophores_B12_Hemin"/>
    <property type="match status" value="1"/>
</dbReference>
<reference evidence="10" key="1">
    <citation type="submission" date="2021-04" db="EMBL/GenBank/DDBJ databases">
        <title>Difference and commonality of drug resistance evolution in various bacteria. and drug sensitivity profiles.</title>
        <authorList>
            <person name="Maeda T."/>
            <person name="Shibai A."/>
            <person name="Kawada K."/>
            <person name="Kotani H."/>
            <person name="Tarusawa Y."/>
            <person name="Tanabe K."/>
            <person name="Furusawa C."/>
        </authorList>
    </citation>
    <scope>NUCLEOTIDE SEQUENCE</scope>
    <source>
        <strain evidence="10">JCM 8580</strain>
    </source>
</reference>
<dbReference type="Gene3D" id="3.40.50.300">
    <property type="entry name" value="P-loop containing nucleotide triphosphate hydrolases"/>
    <property type="match status" value="1"/>
</dbReference>
<comment type="function">
    <text evidence="8">Part of the ABC transporter complex BtuCDF involved in vitamin B12 import. Responsible for energy coupling to the transport system.</text>
</comment>
<gene>
    <name evidence="8 10" type="primary">btuD</name>
    <name evidence="10" type="ORF">ENKO_24710</name>
</gene>
<evidence type="ECO:0000259" key="9">
    <source>
        <dbReference type="PROSITE" id="PS50893"/>
    </source>
</evidence>
<evidence type="ECO:0000256" key="2">
    <source>
        <dbReference type="ARBA" id="ARBA00022475"/>
    </source>
</evidence>
<keyword evidence="6 8" id="KW-1278">Translocase</keyword>
<evidence type="ECO:0000256" key="1">
    <source>
        <dbReference type="ARBA" id="ARBA00022448"/>
    </source>
</evidence>